<dbReference type="GO" id="GO:0003677">
    <property type="term" value="F:DNA binding"/>
    <property type="evidence" value="ECO:0007669"/>
    <property type="project" value="InterPro"/>
</dbReference>
<dbReference type="Gene3D" id="1.10.260.40">
    <property type="entry name" value="lambda repressor-like DNA-binding domains"/>
    <property type="match status" value="1"/>
</dbReference>
<dbReference type="InterPro" id="IPR010982">
    <property type="entry name" value="Lambda_DNA-bd_dom_sf"/>
</dbReference>
<dbReference type="AlphaFoldDB" id="A0A133N6A2"/>
<organism evidence="2 3">
    <name type="scientific">Clostridium perfringens</name>
    <dbReference type="NCBI Taxonomy" id="1502"/>
    <lineage>
        <taxon>Bacteria</taxon>
        <taxon>Bacillati</taxon>
        <taxon>Bacillota</taxon>
        <taxon>Clostridia</taxon>
        <taxon>Eubacteriales</taxon>
        <taxon>Clostridiaceae</taxon>
        <taxon>Clostridium</taxon>
    </lineage>
</organism>
<reference evidence="2 3" key="1">
    <citation type="submission" date="2016-01" db="EMBL/GenBank/DDBJ databases">
        <authorList>
            <person name="Oliw E.H."/>
        </authorList>
    </citation>
    <scope>NUCLEOTIDE SEQUENCE [LARGE SCALE GENOMIC DNA]</scope>
    <source>
        <strain evidence="2 3">MJR7757A</strain>
    </source>
</reference>
<dbReference type="PROSITE" id="PS50943">
    <property type="entry name" value="HTH_CROC1"/>
    <property type="match status" value="1"/>
</dbReference>
<dbReference type="CDD" id="cd00093">
    <property type="entry name" value="HTH_XRE"/>
    <property type="match status" value="1"/>
</dbReference>
<dbReference type="EMBL" id="LRPU01000078">
    <property type="protein sequence ID" value="KXA11822.1"/>
    <property type="molecule type" value="Genomic_DNA"/>
</dbReference>
<dbReference type="SUPFAM" id="SSF47413">
    <property type="entry name" value="lambda repressor-like DNA-binding domains"/>
    <property type="match status" value="1"/>
</dbReference>
<protein>
    <recommendedName>
        <fullName evidence="1">HTH cro/C1-type domain-containing protein</fullName>
    </recommendedName>
</protein>
<comment type="caution">
    <text evidence="2">The sequence shown here is derived from an EMBL/GenBank/DDBJ whole genome shotgun (WGS) entry which is preliminary data.</text>
</comment>
<evidence type="ECO:0000259" key="1">
    <source>
        <dbReference type="PROSITE" id="PS50943"/>
    </source>
</evidence>
<dbReference type="Pfam" id="PF01381">
    <property type="entry name" value="HTH_3"/>
    <property type="match status" value="1"/>
</dbReference>
<evidence type="ECO:0000313" key="2">
    <source>
        <dbReference type="EMBL" id="KXA11822.1"/>
    </source>
</evidence>
<dbReference type="InterPro" id="IPR001387">
    <property type="entry name" value="Cro/C1-type_HTH"/>
</dbReference>
<accession>A0A133N6A2</accession>
<dbReference type="Proteomes" id="UP000070646">
    <property type="component" value="Unassembled WGS sequence"/>
</dbReference>
<sequence length="71" mass="8216">MKATNRVRKPYTKFKAFLIENNIKQTDLAKMLDKSKSALNQNINGTGGDFSMKDLKVIRDKLGIRIDDYFF</sequence>
<proteinExistence type="predicted"/>
<feature type="domain" description="HTH cro/C1-type" evidence="1">
    <location>
        <begin position="14"/>
        <end position="69"/>
    </location>
</feature>
<name>A0A133N6A2_CLOPF</name>
<dbReference type="RefSeq" id="WP_060795783.1">
    <property type="nucleotide sequence ID" value="NZ_KQ956222.1"/>
</dbReference>
<dbReference type="PATRIC" id="fig|1502.174.peg.1624"/>
<evidence type="ECO:0000313" key="3">
    <source>
        <dbReference type="Proteomes" id="UP000070646"/>
    </source>
</evidence>
<gene>
    <name evidence="2" type="ORF">HMPREF3222_01611</name>
</gene>